<comment type="caution">
    <text evidence="1">The sequence shown here is derived from an EMBL/GenBank/DDBJ whole genome shotgun (WGS) entry which is preliminary data.</text>
</comment>
<gene>
    <name evidence="1" type="ORF">NP493_331g02008</name>
</gene>
<dbReference type="EMBL" id="JAODUO010000332">
    <property type="protein sequence ID" value="KAK2182876.1"/>
    <property type="molecule type" value="Genomic_DNA"/>
</dbReference>
<dbReference type="AlphaFoldDB" id="A0AAD9NVQ9"/>
<keyword evidence="2" id="KW-1185">Reference proteome</keyword>
<protein>
    <submittedName>
        <fullName evidence="1">Uncharacterized protein</fullName>
    </submittedName>
</protein>
<evidence type="ECO:0000313" key="1">
    <source>
        <dbReference type="EMBL" id="KAK2182876.1"/>
    </source>
</evidence>
<name>A0AAD9NVQ9_RIDPI</name>
<organism evidence="1 2">
    <name type="scientific">Ridgeia piscesae</name>
    <name type="common">Tubeworm</name>
    <dbReference type="NCBI Taxonomy" id="27915"/>
    <lineage>
        <taxon>Eukaryota</taxon>
        <taxon>Metazoa</taxon>
        <taxon>Spiralia</taxon>
        <taxon>Lophotrochozoa</taxon>
        <taxon>Annelida</taxon>
        <taxon>Polychaeta</taxon>
        <taxon>Sedentaria</taxon>
        <taxon>Canalipalpata</taxon>
        <taxon>Sabellida</taxon>
        <taxon>Siboglinidae</taxon>
        <taxon>Ridgeia</taxon>
    </lineage>
</organism>
<accession>A0AAD9NVQ9</accession>
<dbReference type="Proteomes" id="UP001209878">
    <property type="component" value="Unassembled WGS sequence"/>
</dbReference>
<evidence type="ECO:0000313" key="2">
    <source>
        <dbReference type="Proteomes" id="UP001209878"/>
    </source>
</evidence>
<sequence>MKIFVSSHFPRADFDRLQGAGLPKGRQNDLKMETVRLGQVSSTLTRLPWSVEEGMQDCDDNFAYPWS</sequence>
<reference evidence="1" key="1">
    <citation type="journal article" date="2023" name="Mol. Biol. Evol.">
        <title>Third-Generation Sequencing Reveals the Adaptive Role of the Epigenome in Three Deep-Sea Polychaetes.</title>
        <authorList>
            <person name="Perez M."/>
            <person name="Aroh O."/>
            <person name="Sun Y."/>
            <person name="Lan Y."/>
            <person name="Juniper S.K."/>
            <person name="Young C.R."/>
            <person name="Angers B."/>
            <person name="Qian P.Y."/>
        </authorList>
    </citation>
    <scope>NUCLEOTIDE SEQUENCE</scope>
    <source>
        <strain evidence="1">R07B-5</strain>
    </source>
</reference>
<proteinExistence type="predicted"/>